<feature type="modified residue" description="4-aspartylphosphate" evidence="3">
    <location>
        <position position="47"/>
    </location>
</feature>
<dbReference type="SMART" id="SM00448">
    <property type="entry name" value="REC"/>
    <property type="match status" value="1"/>
</dbReference>
<dbReference type="Gene3D" id="3.40.50.2300">
    <property type="match status" value="1"/>
</dbReference>
<feature type="domain" description="Response regulatory" evidence="4">
    <location>
        <begin position="1"/>
        <end position="117"/>
    </location>
</feature>
<dbReference type="Pfam" id="PF00072">
    <property type="entry name" value="Response_reg"/>
    <property type="match status" value="1"/>
</dbReference>
<organism evidence="5 6">
    <name type="scientific">Caldimonas brevitalea</name>
    <dbReference type="NCBI Taxonomy" id="413882"/>
    <lineage>
        <taxon>Bacteria</taxon>
        <taxon>Pseudomonadati</taxon>
        <taxon>Pseudomonadota</taxon>
        <taxon>Betaproteobacteria</taxon>
        <taxon>Burkholderiales</taxon>
        <taxon>Sphaerotilaceae</taxon>
        <taxon>Caldimonas</taxon>
    </lineage>
</organism>
<name>A0A0G3BQ62_9BURK</name>
<dbReference type="InterPro" id="IPR011006">
    <property type="entry name" value="CheY-like_superfamily"/>
</dbReference>
<sequence length="124" mass="13245">MAEDDATNAALAEAVLSAFGCSVRVVRDGDAAARAAQAGRYDLILMDFHMPVMSGLEATRAIRQWEADQATAPVPIVALTGSAMEHETQACLDAGMDDVLVKPFMFPALQAVLSRWTGWQPPTP</sequence>
<keyword evidence="6" id="KW-1185">Reference proteome</keyword>
<dbReference type="InterPro" id="IPR001789">
    <property type="entry name" value="Sig_transdc_resp-reg_receiver"/>
</dbReference>
<gene>
    <name evidence="5" type="ORF">AAW51_4873</name>
</gene>
<evidence type="ECO:0000256" key="2">
    <source>
        <dbReference type="ARBA" id="ARBA00023012"/>
    </source>
</evidence>
<dbReference type="PROSITE" id="PS50110">
    <property type="entry name" value="RESPONSE_REGULATORY"/>
    <property type="match status" value="1"/>
</dbReference>
<evidence type="ECO:0000313" key="6">
    <source>
        <dbReference type="Proteomes" id="UP000035352"/>
    </source>
</evidence>
<evidence type="ECO:0000259" key="4">
    <source>
        <dbReference type="PROSITE" id="PS50110"/>
    </source>
</evidence>
<protein>
    <submittedName>
        <fullName evidence="5">Two-component hybrid sensor and regulator</fullName>
    </submittedName>
</protein>
<keyword evidence="1 3" id="KW-0597">Phosphoprotein</keyword>
<dbReference type="CDD" id="cd17546">
    <property type="entry name" value="REC_hyHK_CKI1_RcsC-like"/>
    <property type="match status" value="1"/>
</dbReference>
<keyword evidence="2" id="KW-0902">Two-component regulatory system</keyword>
<dbReference type="KEGG" id="pbh:AAW51_4873"/>
<dbReference type="Proteomes" id="UP000035352">
    <property type="component" value="Chromosome"/>
</dbReference>
<dbReference type="STRING" id="413882.AAW51_4873"/>
<proteinExistence type="predicted"/>
<evidence type="ECO:0000256" key="3">
    <source>
        <dbReference type="PROSITE-ProRule" id="PRU00169"/>
    </source>
</evidence>
<accession>A0A0G3BQ62</accession>
<dbReference type="EMBL" id="CP011371">
    <property type="protein sequence ID" value="AKJ31564.1"/>
    <property type="molecule type" value="Genomic_DNA"/>
</dbReference>
<evidence type="ECO:0000256" key="1">
    <source>
        <dbReference type="ARBA" id="ARBA00022553"/>
    </source>
</evidence>
<dbReference type="AlphaFoldDB" id="A0A0G3BQ62"/>
<dbReference type="SUPFAM" id="SSF52172">
    <property type="entry name" value="CheY-like"/>
    <property type="match status" value="1"/>
</dbReference>
<dbReference type="PANTHER" id="PTHR45339">
    <property type="entry name" value="HYBRID SIGNAL TRANSDUCTION HISTIDINE KINASE J"/>
    <property type="match status" value="1"/>
</dbReference>
<reference evidence="5 6" key="1">
    <citation type="submission" date="2015-05" db="EMBL/GenBank/DDBJ databases">
        <authorList>
            <person name="Tang B."/>
            <person name="Yu Y."/>
        </authorList>
    </citation>
    <scope>NUCLEOTIDE SEQUENCE [LARGE SCALE GENOMIC DNA]</scope>
    <source>
        <strain evidence="5 6">DSM 7029</strain>
    </source>
</reference>
<dbReference type="PANTHER" id="PTHR45339:SF1">
    <property type="entry name" value="HYBRID SIGNAL TRANSDUCTION HISTIDINE KINASE J"/>
    <property type="match status" value="1"/>
</dbReference>
<dbReference type="GO" id="GO:0000160">
    <property type="term" value="P:phosphorelay signal transduction system"/>
    <property type="evidence" value="ECO:0007669"/>
    <property type="project" value="UniProtKB-KW"/>
</dbReference>
<evidence type="ECO:0000313" key="5">
    <source>
        <dbReference type="EMBL" id="AKJ31564.1"/>
    </source>
</evidence>